<dbReference type="EMBL" id="CP062310">
    <property type="protein sequence ID" value="QOJ79318.1"/>
    <property type="molecule type" value="Genomic_DNA"/>
</dbReference>
<dbReference type="InterPro" id="IPR042106">
    <property type="entry name" value="Nuo/plastoQ_OxRdtase_6_NuoJ"/>
</dbReference>
<dbReference type="Proteomes" id="UP000594121">
    <property type="component" value="Chromosome"/>
</dbReference>
<dbReference type="InterPro" id="IPR001457">
    <property type="entry name" value="NADH_UbQ/plastoQ_OxRdtase_su6"/>
</dbReference>
<accession>A0A7L9FHL2</accession>
<protein>
    <submittedName>
        <fullName evidence="2">NADH-quinone oxidoreductase subunit J</fullName>
    </submittedName>
</protein>
<keyword evidence="3" id="KW-1185">Reference proteome</keyword>
<dbReference type="GO" id="GO:0008137">
    <property type="term" value="F:NADH dehydrogenase (ubiquinone) activity"/>
    <property type="evidence" value="ECO:0007669"/>
    <property type="project" value="InterPro"/>
</dbReference>
<dbReference type="RefSeq" id="WP_192819290.1">
    <property type="nucleotide sequence ID" value="NZ_CP062310.1"/>
</dbReference>
<gene>
    <name evidence="2" type="ORF">IG193_02310</name>
</gene>
<dbReference type="Gene3D" id="1.20.120.1200">
    <property type="entry name" value="NADH-ubiquinone/plastoquinone oxidoreductase chain 6, subunit NuoJ"/>
    <property type="match status" value="1"/>
</dbReference>
<name>A0A7L9FHL2_9CREN</name>
<feature type="transmembrane region" description="Helical" evidence="1">
    <location>
        <begin position="136"/>
        <end position="156"/>
    </location>
</feature>
<proteinExistence type="predicted"/>
<dbReference type="Pfam" id="PF00499">
    <property type="entry name" value="Oxidored_q3"/>
    <property type="match status" value="1"/>
</dbReference>
<dbReference type="InParanoid" id="A0A7L9FHL2"/>
<keyword evidence="1" id="KW-0812">Transmembrane</keyword>
<dbReference type="AlphaFoldDB" id="A0A7L9FHL2"/>
<feature type="transmembrane region" description="Helical" evidence="1">
    <location>
        <begin position="62"/>
        <end position="80"/>
    </location>
</feature>
<feature type="transmembrane region" description="Helical" evidence="1">
    <location>
        <begin position="6"/>
        <end position="26"/>
    </location>
</feature>
<sequence>MNGFSLLDVYLALASLVAVVSAALAVRSREDFYSAIMLGLTGLATASLMALIGYGFVAVFHAFVYVGATVMFVVFGVVLIGRTGGFEKRSLLPAALTSLLLTLALYVFFYSVGRGAVATASIDPSRIQEVLFRDPLTVFFLGVSLAVLVVAGIMIASGDTPELKR</sequence>
<evidence type="ECO:0000313" key="3">
    <source>
        <dbReference type="Proteomes" id="UP000594121"/>
    </source>
</evidence>
<dbReference type="FunCoup" id="A0A7L9FHL2">
    <property type="interactions" value="14"/>
</dbReference>
<evidence type="ECO:0000256" key="1">
    <source>
        <dbReference type="SAM" id="Phobius"/>
    </source>
</evidence>
<reference evidence="2 3" key="1">
    <citation type="submission" date="2020-10" db="EMBL/GenBank/DDBJ databases">
        <title>Thermofilum lucidum 3507LT sp. nov. a novel member of Thermofilaceae family isolated from Chile hot spring, and proposal of description order Thermofilales.</title>
        <authorList>
            <person name="Zayulina K.S."/>
            <person name="Elcheninov A.G."/>
            <person name="Toshchakov S.V."/>
            <person name="Kublanov I.V."/>
        </authorList>
    </citation>
    <scope>NUCLEOTIDE SEQUENCE [LARGE SCALE GENOMIC DNA]</scope>
    <source>
        <strain evidence="2 3">3507LT</strain>
    </source>
</reference>
<feature type="transmembrane region" description="Helical" evidence="1">
    <location>
        <begin position="33"/>
        <end position="56"/>
    </location>
</feature>
<keyword evidence="1" id="KW-1133">Transmembrane helix</keyword>
<evidence type="ECO:0000313" key="2">
    <source>
        <dbReference type="EMBL" id="QOJ79318.1"/>
    </source>
</evidence>
<feature type="transmembrane region" description="Helical" evidence="1">
    <location>
        <begin position="92"/>
        <end position="116"/>
    </location>
</feature>
<keyword evidence="1" id="KW-0472">Membrane</keyword>
<dbReference type="GeneID" id="59148692"/>
<organism evidence="2 3">
    <name type="scientific">Infirmifilum lucidum</name>
    <dbReference type="NCBI Taxonomy" id="2776706"/>
    <lineage>
        <taxon>Archaea</taxon>
        <taxon>Thermoproteota</taxon>
        <taxon>Thermoprotei</taxon>
        <taxon>Thermofilales</taxon>
        <taxon>Thermofilaceae</taxon>
        <taxon>Infirmifilum</taxon>
    </lineage>
</organism>
<dbReference type="KEGG" id="thel:IG193_02310"/>